<keyword evidence="1" id="KW-0175">Coiled coil</keyword>
<feature type="region of interest" description="Disordered" evidence="2">
    <location>
        <begin position="308"/>
        <end position="334"/>
    </location>
</feature>
<evidence type="ECO:0000256" key="1">
    <source>
        <dbReference type="SAM" id="Coils"/>
    </source>
</evidence>
<accession>A0A9N9MWS2</accession>
<dbReference type="Pfam" id="PF13837">
    <property type="entry name" value="Myb_DNA-bind_4"/>
    <property type="match status" value="1"/>
</dbReference>
<dbReference type="Gene3D" id="1.10.10.60">
    <property type="entry name" value="Homeodomain-like"/>
    <property type="match status" value="1"/>
</dbReference>
<gene>
    <name evidence="4" type="ORF">CEUTPL_LOCUS12490</name>
</gene>
<feature type="compositionally biased region" description="Basic and acidic residues" evidence="2">
    <location>
        <begin position="324"/>
        <end position="334"/>
    </location>
</feature>
<organism evidence="4 5">
    <name type="scientific">Ceutorhynchus assimilis</name>
    <name type="common">cabbage seed weevil</name>
    <dbReference type="NCBI Taxonomy" id="467358"/>
    <lineage>
        <taxon>Eukaryota</taxon>
        <taxon>Metazoa</taxon>
        <taxon>Ecdysozoa</taxon>
        <taxon>Arthropoda</taxon>
        <taxon>Hexapoda</taxon>
        <taxon>Insecta</taxon>
        <taxon>Pterygota</taxon>
        <taxon>Neoptera</taxon>
        <taxon>Endopterygota</taxon>
        <taxon>Coleoptera</taxon>
        <taxon>Polyphaga</taxon>
        <taxon>Cucujiformia</taxon>
        <taxon>Curculionidae</taxon>
        <taxon>Ceutorhynchinae</taxon>
        <taxon>Ceutorhynchus</taxon>
    </lineage>
</organism>
<protein>
    <recommendedName>
        <fullName evidence="3">Myb/SANT-like DNA-binding domain-containing protein</fullName>
    </recommendedName>
</protein>
<dbReference type="Proteomes" id="UP001152799">
    <property type="component" value="Chromosome 8"/>
</dbReference>
<dbReference type="InterPro" id="IPR044822">
    <property type="entry name" value="Myb_DNA-bind_4"/>
</dbReference>
<evidence type="ECO:0000256" key="2">
    <source>
        <dbReference type="SAM" id="MobiDB-lite"/>
    </source>
</evidence>
<evidence type="ECO:0000313" key="4">
    <source>
        <dbReference type="EMBL" id="CAG9772068.1"/>
    </source>
</evidence>
<evidence type="ECO:0000313" key="5">
    <source>
        <dbReference type="Proteomes" id="UP001152799"/>
    </source>
</evidence>
<reference evidence="4" key="1">
    <citation type="submission" date="2022-01" db="EMBL/GenBank/DDBJ databases">
        <authorList>
            <person name="King R."/>
        </authorList>
    </citation>
    <scope>NUCLEOTIDE SEQUENCE</scope>
</reference>
<dbReference type="OrthoDB" id="6816023at2759"/>
<proteinExistence type="predicted"/>
<dbReference type="EMBL" id="OU892284">
    <property type="protein sequence ID" value="CAG9772068.1"/>
    <property type="molecule type" value="Genomic_DNA"/>
</dbReference>
<feature type="domain" description="Myb/SANT-like DNA-binding" evidence="3">
    <location>
        <begin position="107"/>
        <end position="191"/>
    </location>
</feature>
<keyword evidence="5" id="KW-1185">Reference proteome</keyword>
<sequence>MSNNGESYLLSINYMGQDVQVMTEDFDTANLLLNDQHAAFEFLNRLDPDKYPIPGGSRDTQVPLFNFNVPQQDLGESRTSSVQNGKENVENEEIWCKKKPTEKDLMATELFLSLRDQYKDKFNDTKTTKTSIWKIIAKKLMEENYNLGKDPVEKCRQKWANLQKKYLEHMKHLKTTGVERIETPPFFDILHGILGSKDKTNPRMLIDSEDIISESTSEATEVPSMPKTALAEVQAKADNRQDKINEIKKRFSSTIVPKTATAKICQIIKEESEKDRKQDKEQFKKLEEILVTQNDQRREFLDILKRIAPVEAPSKEPPRKKRRPNCEDSDSHSD</sequence>
<evidence type="ECO:0000259" key="3">
    <source>
        <dbReference type="Pfam" id="PF13837"/>
    </source>
</evidence>
<feature type="coiled-coil region" evidence="1">
    <location>
        <begin position="230"/>
        <end position="289"/>
    </location>
</feature>
<name>A0A9N9MWS2_9CUCU</name>
<dbReference type="AlphaFoldDB" id="A0A9N9MWS2"/>